<dbReference type="AlphaFoldDB" id="A0A1F4W0N6"/>
<sequence>MKTEKKGRLMVASMFGTLVFILVAAVIVYSIQNALLINGTGPNAAINASAWILYSLIGIFSAFNIFGSLLLVSISKWENVTYKQAFWFGVYRGCIPTIKTLLNKY</sequence>
<proteinExistence type="predicted"/>
<comment type="caution">
    <text evidence="2">The sequence shown here is derived from an EMBL/GenBank/DDBJ whole genome shotgun (WGS) entry which is preliminary data.</text>
</comment>
<reference evidence="2 3" key="1">
    <citation type="journal article" date="2016" name="Nat. Commun.">
        <title>Thousands of microbial genomes shed light on interconnected biogeochemical processes in an aquifer system.</title>
        <authorList>
            <person name="Anantharaman K."/>
            <person name="Brown C.T."/>
            <person name="Hug L.A."/>
            <person name="Sharon I."/>
            <person name="Castelle C.J."/>
            <person name="Probst A.J."/>
            <person name="Thomas B.C."/>
            <person name="Singh A."/>
            <person name="Wilkins M.J."/>
            <person name="Karaoz U."/>
            <person name="Brodie E.L."/>
            <person name="Williams K.H."/>
            <person name="Hubbard S.S."/>
            <person name="Banfield J.F."/>
        </authorList>
    </citation>
    <scope>NUCLEOTIDE SEQUENCE [LARGE SCALE GENOMIC DNA]</scope>
</reference>
<name>A0A1F4W0N6_UNCKA</name>
<feature type="transmembrane region" description="Helical" evidence="1">
    <location>
        <begin position="51"/>
        <end position="74"/>
    </location>
</feature>
<evidence type="ECO:0000256" key="1">
    <source>
        <dbReference type="SAM" id="Phobius"/>
    </source>
</evidence>
<keyword evidence="1" id="KW-0472">Membrane</keyword>
<keyword evidence="1" id="KW-1133">Transmembrane helix</keyword>
<protein>
    <submittedName>
        <fullName evidence="2">Uncharacterized protein</fullName>
    </submittedName>
</protein>
<keyword evidence="1" id="KW-0812">Transmembrane</keyword>
<evidence type="ECO:0000313" key="3">
    <source>
        <dbReference type="Proteomes" id="UP000176614"/>
    </source>
</evidence>
<accession>A0A1F4W0N6</accession>
<gene>
    <name evidence="2" type="ORF">A2264_03460</name>
</gene>
<organism evidence="2 3">
    <name type="scientific">candidate division WWE3 bacterium RIFOXYA2_FULL_46_9</name>
    <dbReference type="NCBI Taxonomy" id="1802636"/>
    <lineage>
        <taxon>Bacteria</taxon>
        <taxon>Katanobacteria</taxon>
    </lineage>
</organism>
<feature type="transmembrane region" description="Helical" evidence="1">
    <location>
        <begin position="9"/>
        <end position="31"/>
    </location>
</feature>
<dbReference type="Proteomes" id="UP000176614">
    <property type="component" value="Unassembled WGS sequence"/>
</dbReference>
<evidence type="ECO:0000313" key="2">
    <source>
        <dbReference type="EMBL" id="OGC62910.1"/>
    </source>
</evidence>
<dbReference type="EMBL" id="MEVT01000011">
    <property type="protein sequence ID" value="OGC62910.1"/>
    <property type="molecule type" value="Genomic_DNA"/>
</dbReference>